<dbReference type="GO" id="GO:0003723">
    <property type="term" value="F:RNA binding"/>
    <property type="evidence" value="ECO:0007669"/>
    <property type="project" value="UniProtKB-KW"/>
</dbReference>
<sequence length="94" mass="10449">MSESTIRPVIWWLTLVAMAGGTSLVTPTNEKIDGAIPQTGTTILADTRLCVDCHAFEFLERAVQDLYRAAHNLDSQTEILILRTEDRGLCRCLT</sequence>
<reference evidence="8" key="1">
    <citation type="thesis" date="2020" institute="ProQuest LLC" country="789 East Eisenhower Parkway, Ann Arbor, MI, USA">
        <title>Comparative Genomics and Chromosome Evolution.</title>
        <authorList>
            <person name="Mudd A.B."/>
        </authorList>
    </citation>
    <scope>NUCLEOTIDE SEQUENCE</scope>
    <source>
        <strain evidence="8">237g6f4</strain>
        <tissue evidence="8">Blood</tissue>
    </source>
</reference>
<keyword evidence="2" id="KW-0964">Secreted</keyword>
<feature type="signal peptide" evidence="7">
    <location>
        <begin position="1"/>
        <end position="24"/>
    </location>
</feature>
<keyword evidence="9" id="KW-1185">Reference proteome</keyword>
<evidence type="ECO:0000256" key="5">
    <source>
        <dbReference type="ARBA" id="ARBA00040520"/>
    </source>
</evidence>
<proteinExistence type="inferred from homology"/>
<feature type="chain" id="PRO_5043787217" description="NELL2-interacting cell ontogeny regulator 1" evidence="7">
    <location>
        <begin position="25"/>
        <end position="94"/>
    </location>
</feature>
<gene>
    <name evidence="8" type="ORF">GDO81_000099</name>
</gene>
<dbReference type="PANTHER" id="PTHR35451">
    <property type="entry name" value="NEUROPEPTIDE-LIKE PROTEIN C4ORF48"/>
    <property type="match status" value="1"/>
</dbReference>
<dbReference type="GO" id="GO:0005576">
    <property type="term" value="C:extracellular region"/>
    <property type="evidence" value="ECO:0007669"/>
    <property type="project" value="UniProtKB-SubCell"/>
</dbReference>
<comment type="similarity">
    <text evidence="6">Belongs to the NICOL family.</text>
</comment>
<evidence type="ECO:0000256" key="6">
    <source>
        <dbReference type="ARBA" id="ARBA00046322"/>
    </source>
</evidence>
<evidence type="ECO:0000313" key="8">
    <source>
        <dbReference type="EMBL" id="KAG8591234.1"/>
    </source>
</evidence>
<comment type="caution">
    <text evidence="8">The sequence shown here is derived from an EMBL/GenBank/DDBJ whole genome shotgun (WGS) entry which is preliminary data.</text>
</comment>
<protein>
    <recommendedName>
        <fullName evidence="5">NELL2-interacting cell ontogeny regulator 1</fullName>
    </recommendedName>
</protein>
<dbReference type="EMBL" id="WNYA01000001">
    <property type="protein sequence ID" value="KAG8591234.1"/>
    <property type="molecule type" value="Genomic_DNA"/>
</dbReference>
<organism evidence="8 9">
    <name type="scientific">Engystomops pustulosus</name>
    <name type="common">Tungara frog</name>
    <name type="synonym">Physalaemus pustulosus</name>
    <dbReference type="NCBI Taxonomy" id="76066"/>
    <lineage>
        <taxon>Eukaryota</taxon>
        <taxon>Metazoa</taxon>
        <taxon>Chordata</taxon>
        <taxon>Craniata</taxon>
        <taxon>Vertebrata</taxon>
        <taxon>Euteleostomi</taxon>
        <taxon>Amphibia</taxon>
        <taxon>Batrachia</taxon>
        <taxon>Anura</taxon>
        <taxon>Neobatrachia</taxon>
        <taxon>Hyloidea</taxon>
        <taxon>Leptodactylidae</taxon>
        <taxon>Leiuperinae</taxon>
        <taxon>Engystomops</taxon>
    </lineage>
</organism>
<evidence type="ECO:0000256" key="7">
    <source>
        <dbReference type="SAM" id="SignalP"/>
    </source>
</evidence>
<evidence type="ECO:0000256" key="2">
    <source>
        <dbReference type="ARBA" id="ARBA00022525"/>
    </source>
</evidence>
<evidence type="ECO:0000256" key="1">
    <source>
        <dbReference type="ARBA" id="ARBA00004613"/>
    </source>
</evidence>
<keyword evidence="4" id="KW-0694">RNA-binding</keyword>
<comment type="subcellular location">
    <subcellularLocation>
        <location evidence="1">Secreted</location>
    </subcellularLocation>
</comment>
<evidence type="ECO:0000313" key="9">
    <source>
        <dbReference type="Proteomes" id="UP000824782"/>
    </source>
</evidence>
<name>A0AAV7D1I8_ENGPU</name>
<dbReference type="Proteomes" id="UP000824782">
    <property type="component" value="Unassembled WGS sequence"/>
</dbReference>
<dbReference type="Pfam" id="PF15161">
    <property type="entry name" value="Neuropep_like"/>
    <property type="match status" value="1"/>
</dbReference>
<accession>A0AAV7D1I8</accession>
<dbReference type="PANTHER" id="PTHR35451:SF1">
    <property type="entry name" value="NEUROPEPTIDE-LIKE PROTEIN C4ORF48"/>
    <property type="match status" value="1"/>
</dbReference>
<dbReference type="AlphaFoldDB" id="A0AAV7D1I8"/>
<keyword evidence="3 7" id="KW-0732">Signal</keyword>
<evidence type="ECO:0000256" key="4">
    <source>
        <dbReference type="ARBA" id="ARBA00022884"/>
    </source>
</evidence>
<dbReference type="InterPro" id="IPR028147">
    <property type="entry name" value="NICOL"/>
</dbReference>
<evidence type="ECO:0000256" key="3">
    <source>
        <dbReference type="ARBA" id="ARBA00022729"/>
    </source>
</evidence>